<feature type="transmembrane region" description="Helical" evidence="1">
    <location>
        <begin position="97"/>
        <end position="114"/>
    </location>
</feature>
<dbReference type="EMBL" id="CAKOAT010257376">
    <property type="protein sequence ID" value="CAH8359004.1"/>
    <property type="molecule type" value="Genomic_DNA"/>
</dbReference>
<evidence type="ECO:0000256" key="1">
    <source>
        <dbReference type="SAM" id="Phobius"/>
    </source>
</evidence>
<sequence>MILSALITTLTFTGVLQPPGTFKSDGCTRNNTTIQSSLRLVLEDIFGRSSNAGQAVMADRPVHFTLYVAFNAIGFLVSVAMISLLTKGFPLRNWMRLCIISLLSTYLIAIVYIAPNEDVFCVVVLAVSLLVVLRELFLFIKSLCKWIRDTKSN</sequence>
<keyword evidence="5" id="KW-1185">Reference proteome</keyword>
<comment type="caution">
    <text evidence="4">The sequence shown here is derived from an EMBL/GenBank/DDBJ whole genome shotgun (WGS) entry which is preliminary data.</text>
</comment>
<dbReference type="AlphaFoldDB" id="A0ABC8KIP6"/>
<dbReference type="Pfam" id="PF13962">
    <property type="entry name" value="PGG"/>
    <property type="match status" value="1"/>
</dbReference>
<keyword evidence="1" id="KW-0812">Transmembrane</keyword>
<feature type="domain" description="PGG" evidence="3">
    <location>
        <begin position="1"/>
        <end position="106"/>
    </location>
</feature>
<keyword evidence="1" id="KW-1133">Transmembrane helix</keyword>
<dbReference type="Proteomes" id="UP001642260">
    <property type="component" value="Unassembled WGS sequence"/>
</dbReference>
<proteinExistence type="predicted"/>
<evidence type="ECO:0000313" key="4">
    <source>
        <dbReference type="EMBL" id="CAH8359004.1"/>
    </source>
</evidence>
<dbReference type="InterPro" id="IPR026961">
    <property type="entry name" value="PGG_dom"/>
</dbReference>
<evidence type="ECO:0000313" key="5">
    <source>
        <dbReference type="Proteomes" id="UP001642260"/>
    </source>
</evidence>
<organism evidence="4 5">
    <name type="scientific">Eruca vesicaria subsp. sativa</name>
    <name type="common">Garden rocket</name>
    <name type="synonym">Eruca sativa</name>
    <dbReference type="NCBI Taxonomy" id="29727"/>
    <lineage>
        <taxon>Eukaryota</taxon>
        <taxon>Viridiplantae</taxon>
        <taxon>Streptophyta</taxon>
        <taxon>Embryophyta</taxon>
        <taxon>Tracheophyta</taxon>
        <taxon>Spermatophyta</taxon>
        <taxon>Magnoliopsida</taxon>
        <taxon>eudicotyledons</taxon>
        <taxon>Gunneridae</taxon>
        <taxon>Pentapetalae</taxon>
        <taxon>rosids</taxon>
        <taxon>malvids</taxon>
        <taxon>Brassicales</taxon>
        <taxon>Brassicaceae</taxon>
        <taxon>Brassiceae</taxon>
        <taxon>Eruca</taxon>
    </lineage>
</organism>
<keyword evidence="1" id="KW-0472">Membrane</keyword>
<feature type="transmembrane region" description="Helical" evidence="1">
    <location>
        <begin position="120"/>
        <end position="140"/>
    </location>
</feature>
<protein>
    <recommendedName>
        <fullName evidence="3">PGG domain-containing protein</fullName>
    </recommendedName>
</protein>
<feature type="signal peptide" evidence="2">
    <location>
        <begin position="1"/>
        <end position="17"/>
    </location>
</feature>
<reference evidence="4 5" key="1">
    <citation type="submission" date="2022-03" db="EMBL/GenBank/DDBJ databases">
        <authorList>
            <person name="Macdonald S."/>
            <person name="Ahmed S."/>
            <person name="Newling K."/>
        </authorList>
    </citation>
    <scope>NUCLEOTIDE SEQUENCE [LARGE SCALE GENOMIC DNA]</scope>
</reference>
<evidence type="ECO:0000256" key="2">
    <source>
        <dbReference type="SAM" id="SignalP"/>
    </source>
</evidence>
<name>A0ABC8KIP6_ERUVS</name>
<feature type="transmembrane region" description="Helical" evidence="1">
    <location>
        <begin position="64"/>
        <end position="85"/>
    </location>
</feature>
<gene>
    <name evidence="4" type="ORF">ERUC_LOCUS24760</name>
</gene>
<keyword evidence="2" id="KW-0732">Signal</keyword>
<accession>A0ABC8KIP6</accession>
<evidence type="ECO:0000259" key="3">
    <source>
        <dbReference type="Pfam" id="PF13962"/>
    </source>
</evidence>
<feature type="chain" id="PRO_5044741200" description="PGG domain-containing protein" evidence="2">
    <location>
        <begin position="18"/>
        <end position="153"/>
    </location>
</feature>